<feature type="region of interest" description="Disordered" evidence="1">
    <location>
        <begin position="95"/>
        <end position="131"/>
    </location>
</feature>
<feature type="compositionally biased region" description="Basic and acidic residues" evidence="1">
    <location>
        <begin position="392"/>
        <end position="418"/>
    </location>
</feature>
<feature type="region of interest" description="Disordered" evidence="1">
    <location>
        <begin position="348"/>
        <end position="376"/>
    </location>
</feature>
<feature type="region of interest" description="Disordered" evidence="1">
    <location>
        <begin position="391"/>
        <end position="513"/>
    </location>
</feature>
<dbReference type="EMBL" id="CAKOGP040002424">
    <property type="protein sequence ID" value="CAJ1969178.1"/>
    <property type="molecule type" value="Genomic_DNA"/>
</dbReference>
<organism evidence="2 3">
    <name type="scientific">Cylindrotheca closterium</name>
    <dbReference type="NCBI Taxonomy" id="2856"/>
    <lineage>
        <taxon>Eukaryota</taxon>
        <taxon>Sar</taxon>
        <taxon>Stramenopiles</taxon>
        <taxon>Ochrophyta</taxon>
        <taxon>Bacillariophyta</taxon>
        <taxon>Bacillariophyceae</taxon>
        <taxon>Bacillariophycidae</taxon>
        <taxon>Bacillariales</taxon>
        <taxon>Bacillariaceae</taxon>
        <taxon>Cylindrotheca</taxon>
    </lineage>
</organism>
<feature type="compositionally biased region" description="Acidic residues" evidence="1">
    <location>
        <begin position="221"/>
        <end position="248"/>
    </location>
</feature>
<sequence>MTVERIYIGGLDPPRLSGKDIVSRLKSLDGIELQSIVDKEKCFIHLTATSSSQDQSALAIISQKYNNVKWKGCRLEVAEAKPSFLQRLELERQERAEREAQEKESTTAVEDTPSKEDEAEGQAPSRIPRRLRIRKKFGDEAVHVDTRPFSVDNWKNFHAAKKKLLQRADNHAQKAKKIREMKHTAYVHAPLEHRAVHIRFASSSDSNNHAPTERHAVSSSEEYEASGSENEDDDESVDSVSSDEESGDEPSASKEAKATKPGSYDWSDDDSDSDSSSDEKSAADEMAPPEPQQAAVVVESIEEPKQPDAPKAGYEWSSDSSSDESSVHIKRTQTFQDVAVDDEFAAGLDDAKWNDSEEEDYVPASEKNANDAAYQMDNDLSANLGVLTDLFPDMKDKSHPKEDNDEDAKQQHEQDSRSITKPPMPFGIMPRYDPTAVASQKYEVKEQEPSEDEGSSEEEEEVPMKGAENSDSEEESASDDDDEKEKDGDNDNKEEKEEEDKTPIYQEGKLENVFREARDAWQVQSTLTAQKKEESSSTGAFSFGFDLGSPEPTTEKNKNDGGFSFGFSLPPDTASEGKEASKQLAKDSNEADGTSEDKMDVEDSDDQPAPDSNTKRRRGLRFSEAEMQSYEADFFSHNYGEDIIENLQGFRNHQEDREQWLRERQSLTLDWKRKRKLAMSRIQKRIRHK</sequence>
<evidence type="ECO:0000313" key="3">
    <source>
        <dbReference type="Proteomes" id="UP001295423"/>
    </source>
</evidence>
<proteinExistence type="predicted"/>
<comment type="caution">
    <text evidence="2">The sequence shown here is derived from an EMBL/GenBank/DDBJ whole genome shotgun (WGS) entry which is preliminary data.</text>
</comment>
<gene>
    <name evidence="2" type="ORF">CYCCA115_LOCUS23575</name>
</gene>
<keyword evidence="3" id="KW-1185">Reference proteome</keyword>
<feature type="compositionally biased region" description="Acidic residues" evidence="1">
    <location>
        <begin position="599"/>
        <end position="608"/>
    </location>
</feature>
<dbReference type="Proteomes" id="UP001295423">
    <property type="component" value="Unassembled WGS sequence"/>
</dbReference>
<feature type="compositionally biased region" description="Basic and acidic residues" evidence="1">
    <location>
        <begin position="95"/>
        <end position="105"/>
    </location>
</feature>
<feature type="compositionally biased region" description="Acidic residues" evidence="1">
    <location>
        <begin position="470"/>
        <end position="484"/>
    </location>
</feature>
<feature type="compositionally biased region" description="Basic and acidic residues" evidence="1">
    <location>
        <begin position="485"/>
        <end position="513"/>
    </location>
</feature>
<feature type="compositionally biased region" description="Basic and acidic residues" evidence="1">
    <location>
        <begin position="575"/>
        <end position="589"/>
    </location>
</feature>
<feature type="compositionally biased region" description="Acidic residues" evidence="1">
    <location>
        <begin position="266"/>
        <end position="276"/>
    </location>
</feature>
<evidence type="ECO:0008006" key="4">
    <source>
        <dbReference type="Google" id="ProtNLM"/>
    </source>
</evidence>
<protein>
    <recommendedName>
        <fullName evidence="4">RRM domain-containing protein</fullName>
    </recommendedName>
</protein>
<name>A0AAD2GD06_9STRA</name>
<evidence type="ECO:0000256" key="1">
    <source>
        <dbReference type="SAM" id="MobiDB-lite"/>
    </source>
</evidence>
<feature type="region of interest" description="Disordered" evidence="1">
    <location>
        <begin position="526"/>
        <end position="623"/>
    </location>
</feature>
<feature type="region of interest" description="Disordered" evidence="1">
    <location>
        <begin position="200"/>
        <end position="330"/>
    </location>
</feature>
<evidence type="ECO:0000313" key="2">
    <source>
        <dbReference type="EMBL" id="CAJ1969178.1"/>
    </source>
</evidence>
<reference evidence="2" key="1">
    <citation type="submission" date="2023-08" db="EMBL/GenBank/DDBJ databases">
        <authorList>
            <person name="Audoor S."/>
            <person name="Bilcke G."/>
        </authorList>
    </citation>
    <scope>NUCLEOTIDE SEQUENCE</scope>
</reference>
<accession>A0AAD2GD06</accession>
<feature type="compositionally biased region" description="Polar residues" evidence="1">
    <location>
        <begin position="201"/>
        <end position="210"/>
    </location>
</feature>
<feature type="compositionally biased region" description="Acidic residues" evidence="1">
    <location>
        <begin position="449"/>
        <end position="461"/>
    </location>
</feature>
<dbReference type="AlphaFoldDB" id="A0AAD2GD06"/>